<keyword evidence="2" id="KW-0472">Membrane</keyword>
<comment type="caution">
    <text evidence="3">The sequence shown here is derived from an EMBL/GenBank/DDBJ whole genome shotgun (WGS) entry which is preliminary data.</text>
</comment>
<evidence type="ECO:0000313" key="3">
    <source>
        <dbReference type="EMBL" id="NRN65879.1"/>
    </source>
</evidence>
<dbReference type="EMBL" id="JAAATY010000008">
    <property type="protein sequence ID" value="NRN65879.1"/>
    <property type="molecule type" value="Genomic_DNA"/>
</dbReference>
<dbReference type="InterPro" id="IPR011990">
    <property type="entry name" value="TPR-like_helical_dom_sf"/>
</dbReference>
<dbReference type="Gene3D" id="1.25.40.10">
    <property type="entry name" value="Tetratricopeptide repeat domain"/>
    <property type="match status" value="1"/>
</dbReference>
<dbReference type="RefSeq" id="WP_173130841.1">
    <property type="nucleotide sequence ID" value="NZ_CBCSGW010000058.1"/>
</dbReference>
<reference evidence="3 4" key="1">
    <citation type="submission" date="2020-01" db="EMBL/GenBank/DDBJ databases">
        <title>Kibdelosporangium persica a novel Actinomycetes from a hot desert in Iran.</title>
        <authorList>
            <person name="Safaei N."/>
            <person name="Zaburannyi N."/>
            <person name="Mueller R."/>
            <person name="Wink J."/>
        </authorList>
    </citation>
    <scope>NUCLEOTIDE SEQUENCE [LARGE SCALE GENOMIC DNA]</scope>
    <source>
        <strain evidence="3 4">4NS15</strain>
    </source>
</reference>
<dbReference type="Pfam" id="PF13432">
    <property type="entry name" value="TPR_16"/>
    <property type="match status" value="1"/>
</dbReference>
<keyword evidence="2" id="KW-0812">Transmembrane</keyword>
<feature type="repeat" description="TPR" evidence="1">
    <location>
        <begin position="40"/>
        <end position="73"/>
    </location>
</feature>
<organism evidence="3 4">
    <name type="scientific">Kibdelosporangium persicum</name>
    <dbReference type="NCBI Taxonomy" id="2698649"/>
    <lineage>
        <taxon>Bacteria</taxon>
        <taxon>Bacillati</taxon>
        <taxon>Actinomycetota</taxon>
        <taxon>Actinomycetes</taxon>
        <taxon>Pseudonocardiales</taxon>
        <taxon>Pseudonocardiaceae</taxon>
        <taxon>Kibdelosporangium</taxon>
    </lineage>
</organism>
<dbReference type="InterPro" id="IPR019734">
    <property type="entry name" value="TPR_rpt"/>
</dbReference>
<feature type="transmembrane region" description="Helical" evidence="2">
    <location>
        <begin position="241"/>
        <end position="260"/>
    </location>
</feature>
<keyword evidence="2" id="KW-1133">Transmembrane helix</keyword>
<dbReference type="SUPFAM" id="SSF48452">
    <property type="entry name" value="TPR-like"/>
    <property type="match status" value="1"/>
</dbReference>
<protein>
    <submittedName>
        <fullName evidence="3">Tfp pilus assembly protein PilF</fullName>
    </submittedName>
</protein>
<feature type="transmembrane region" description="Helical" evidence="2">
    <location>
        <begin position="281"/>
        <end position="307"/>
    </location>
</feature>
<dbReference type="Proteomes" id="UP000763557">
    <property type="component" value="Unassembled WGS sequence"/>
</dbReference>
<evidence type="ECO:0000256" key="2">
    <source>
        <dbReference type="SAM" id="Phobius"/>
    </source>
</evidence>
<dbReference type="SMART" id="SM00028">
    <property type="entry name" value="TPR"/>
    <property type="match status" value="2"/>
</dbReference>
<accession>A0ABX2F406</accession>
<evidence type="ECO:0000313" key="4">
    <source>
        <dbReference type="Proteomes" id="UP000763557"/>
    </source>
</evidence>
<keyword evidence="4" id="KW-1185">Reference proteome</keyword>
<keyword evidence="1" id="KW-0802">TPR repeat</keyword>
<dbReference type="PROSITE" id="PS50005">
    <property type="entry name" value="TPR"/>
    <property type="match status" value="2"/>
</dbReference>
<proteinExistence type="predicted"/>
<sequence length="338" mass="36564">MADEPIAVALRRAADLTAAGNSDAAIHVVRGVLDEHPTHSEAWCHLGAAYLDAGDAEASLDAAKNAIRNGERSWGYRLASVALLELGRRDEAVVSAREAVRRDSQDWRCHVALAEALGTDHPQESFAAACRGIQLANNEPRPFEVLGDAALRVHDKETARRAYYEAIKIDPANQHARTNLIRLGRPQLDTTTTPATAEPVVQRPHLGRIEELGVWLALRRASAGLAAGSLVLMLIGLDDTFSVLGWFGLVLVLFVAYVLGTAWMKFARGVPVKQTMREHRMLAVATGLLALSSVLLVLWTVLVALGARTLSPLSIVLVASVASVVVSVMAIWRRSHPR</sequence>
<evidence type="ECO:0000256" key="1">
    <source>
        <dbReference type="PROSITE-ProRule" id="PRU00339"/>
    </source>
</evidence>
<gene>
    <name evidence="3" type="ORF">GC106_30940</name>
</gene>
<feature type="repeat" description="TPR" evidence="1">
    <location>
        <begin position="140"/>
        <end position="173"/>
    </location>
</feature>
<feature type="transmembrane region" description="Helical" evidence="2">
    <location>
        <begin position="313"/>
        <end position="332"/>
    </location>
</feature>
<name>A0ABX2F406_9PSEU</name>